<keyword evidence="6 9" id="KW-0769">Symport</keyword>
<gene>
    <name evidence="10" type="ORF">SAMN05446037_102251</name>
</gene>
<dbReference type="RefSeq" id="WP_089284248.1">
    <property type="nucleotide sequence ID" value="NZ_FZOJ01000022.1"/>
</dbReference>
<evidence type="ECO:0000256" key="8">
    <source>
        <dbReference type="ARBA" id="ARBA00023136"/>
    </source>
</evidence>
<evidence type="ECO:0000256" key="4">
    <source>
        <dbReference type="ARBA" id="ARBA00022475"/>
    </source>
</evidence>
<dbReference type="InterPro" id="IPR001463">
    <property type="entry name" value="Na/Ala_symport"/>
</dbReference>
<comment type="subcellular location">
    <subcellularLocation>
        <location evidence="1 9">Cell membrane</location>
        <topology evidence="1 9">Multi-pass membrane protein</topology>
    </subcellularLocation>
</comment>
<evidence type="ECO:0000256" key="1">
    <source>
        <dbReference type="ARBA" id="ARBA00004651"/>
    </source>
</evidence>
<proteinExistence type="inferred from homology"/>
<dbReference type="PANTHER" id="PTHR30330">
    <property type="entry name" value="AGSS FAMILY TRANSPORTER, SODIUM-ALANINE"/>
    <property type="match status" value="1"/>
</dbReference>
<feature type="transmembrane region" description="Helical" evidence="9">
    <location>
        <begin position="300"/>
        <end position="321"/>
    </location>
</feature>
<feature type="transmembrane region" description="Helical" evidence="9">
    <location>
        <begin position="182"/>
        <end position="199"/>
    </location>
</feature>
<dbReference type="Proteomes" id="UP000198304">
    <property type="component" value="Unassembled WGS sequence"/>
</dbReference>
<dbReference type="FunFam" id="1.20.1740.10:FF:000004">
    <property type="entry name" value="Sodium:alanine symporter family protein"/>
    <property type="match status" value="1"/>
</dbReference>
<sequence>MYEIFINNLNNWLYTYILIVLLIGTGIYFTVKTKFVQFRLLKESLKVVTEEKEDEGSISSFEALMVSTASRVGVGNIAGVSTAITMGGPGAVFWMWVIALLGSATAFIESTLAQVYKVRDKDGSSFGGPAYYIETALKSRTLGVLFATMLILTYMGGFNMVASFNIASAFEGYNFYTDSTPMIVGIILAIVVALCIFGGGKRVSKITGIIVPIMAISYILVSLVIVFSNLNLVPKMFSDIFSNAFDLKAAFGGFTGSAIMYGIKRGLYSNEAGVGSAPNAAAAASVSHPVKQGLVQMLSVFIDTMVLCSATAFMLLASGIAPDPSLRGVPYVQLAIATKFGDFGIWFITFALFCFAFTSILGNFYYAEANLKYLNKTTPEKNTLLIFRIIAVIIVFFGAQLNFAVAWDTADVLMGAMALINIPIIVVLGNISIKCLDDYTKQKSEGKNPVFKVETIGIKEKVDFWNELYKENKV</sequence>
<evidence type="ECO:0000256" key="7">
    <source>
        <dbReference type="ARBA" id="ARBA00022989"/>
    </source>
</evidence>
<keyword evidence="7 9" id="KW-1133">Transmembrane helix</keyword>
<keyword evidence="5 9" id="KW-0812">Transmembrane</keyword>
<keyword evidence="4 9" id="KW-1003">Cell membrane</keyword>
<dbReference type="Pfam" id="PF01235">
    <property type="entry name" value="Na_Ala_symp"/>
    <property type="match status" value="1"/>
</dbReference>
<protein>
    <submittedName>
        <fullName evidence="10">Alanine or glycine:cation symporter, AGCS family</fullName>
    </submittedName>
</protein>
<dbReference type="AlphaFoldDB" id="A0A239HL35"/>
<dbReference type="GO" id="GO:0005283">
    <property type="term" value="F:amino acid:sodium symporter activity"/>
    <property type="evidence" value="ECO:0007669"/>
    <property type="project" value="InterPro"/>
</dbReference>
<dbReference type="PIRSF" id="PIRSF006060">
    <property type="entry name" value="AA_transporter"/>
    <property type="match status" value="1"/>
</dbReference>
<feature type="transmembrane region" description="Helical" evidence="9">
    <location>
        <begin position="206"/>
        <end position="227"/>
    </location>
</feature>
<evidence type="ECO:0000313" key="11">
    <source>
        <dbReference type="Proteomes" id="UP000198304"/>
    </source>
</evidence>
<feature type="transmembrane region" description="Helical" evidence="9">
    <location>
        <begin position="385"/>
        <end position="407"/>
    </location>
</feature>
<evidence type="ECO:0000313" key="10">
    <source>
        <dbReference type="EMBL" id="SNS81808.1"/>
    </source>
</evidence>
<feature type="transmembrane region" description="Helical" evidence="9">
    <location>
        <begin position="413"/>
        <end position="433"/>
    </location>
</feature>
<keyword evidence="11" id="KW-1185">Reference proteome</keyword>
<evidence type="ECO:0000256" key="6">
    <source>
        <dbReference type="ARBA" id="ARBA00022847"/>
    </source>
</evidence>
<evidence type="ECO:0000256" key="3">
    <source>
        <dbReference type="ARBA" id="ARBA00022448"/>
    </source>
</evidence>
<dbReference type="Gene3D" id="1.20.1740.10">
    <property type="entry name" value="Amino acid/polyamine transporter I"/>
    <property type="match status" value="1"/>
</dbReference>
<keyword evidence="8 9" id="KW-0472">Membrane</keyword>
<feature type="transmembrane region" description="Helical" evidence="9">
    <location>
        <begin position="343"/>
        <end position="365"/>
    </location>
</feature>
<feature type="transmembrane region" description="Helical" evidence="9">
    <location>
        <begin position="93"/>
        <end position="116"/>
    </location>
</feature>
<accession>A0A239HL35</accession>
<dbReference type="EMBL" id="FZOJ01000022">
    <property type="protein sequence ID" value="SNS81808.1"/>
    <property type="molecule type" value="Genomic_DNA"/>
</dbReference>
<feature type="transmembrane region" description="Helical" evidence="9">
    <location>
        <begin position="12"/>
        <end position="31"/>
    </location>
</feature>
<dbReference type="OrthoDB" id="9804874at2"/>
<evidence type="ECO:0000256" key="9">
    <source>
        <dbReference type="RuleBase" id="RU363064"/>
    </source>
</evidence>
<name>A0A239HL35_9FIRM</name>
<feature type="transmembrane region" description="Helical" evidence="9">
    <location>
        <begin position="142"/>
        <end position="162"/>
    </location>
</feature>
<keyword evidence="3 9" id="KW-0813">Transport</keyword>
<evidence type="ECO:0000256" key="2">
    <source>
        <dbReference type="ARBA" id="ARBA00009261"/>
    </source>
</evidence>
<dbReference type="PROSITE" id="PS00873">
    <property type="entry name" value="NA_ALANINE_SYMP"/>
    <property type="match status" value="1"/>
</dbReference>
<comment type="similarity">
    <text evidence="2 9">Belongs to the alanine or glycine:cation symporter (AGCS) (TC 2.A.25) family.</text>
</comment>
<dbReference type="GO" id="GO:0005886">
    <property type="term" value="C:plasma membrane"/>
    <property type="evidence" value="ECO:0007669"/>
    <property type="project" value="UniProtKB-SubCell"/>
</dbReference>
<feature type="transmembrane region" description="Helical" evidence="9">
    <location>
        <begin position="247"/>
        <end position="263"/>
    </location>
</feature>
<reference evidence="10 11" key="1">
    <citation type="submission" date="2017-06" db="EMBL/GenBank/DDBJ databases">
        <authorList>
            <person name="Kim H.J."/>
            <person name="Triplett B.A."/>
        </authorList>
    </citation>
    <scope>NUCLEOTIDE SEQUENCE [LARGE SCALE GENOMIC DNA]</scope>
    <source>
        <strain evidence="10 11">SCA</strain>
    </source>
</reference>
<dbReference type="NCBIfam" id="TIGR00835">
    <property type="entry name" value="agcS"/>
    <property type="match status" value="1"/>
</dbReference>
<dbReference type="PANTHER" id="PTHR30330:SF1">
    <property type="entry name" value="AMINO-ACID CARRIER PROTEIN ALST"/>
    <property type="match status" value="1"/>
</dbReference>
<organism evidence="10 11">
    <name type="scientific">Anaerovirgula multivorans</name>
    <dbReference type="NCBI Taxonomy" id="312168"/>
    <lineage>
        <taxon>Bacteria</taxon>
        <taxon>Bacillati</taxon>
        <taxon>Bacillota</taxon>
        <taxon>Clostridia</taxon>
        <taxon>Peptostreptococcales</taxon>
        <taxon>Natronincolaceae</taxon>
        <taxon>Anaerovirgula</taxon>
    </lineage>
</organism>
<evidence type="ECO:0000256" key="5">
    <source>
        <dbReference type="ARBA" id="ARBA00022692"/>
    </source>
</evidence>
<dbReference type="PRINTS" id="PR00175">
    <property type="entry name" value="NAALASMPORT"/>
</dbReference>